<reference evidence="2 3" key="1">
    <citation type="journal article" date="2019" name="Syst. Appl. Microbiol.">
        <title>Microvirga tunisiensis sp. nov., a root nodule symbiotic bacterium isolated from Lupinus micranthus and L. luteus grown in Northern Tunisia.</title>
        <authorList>
            <person name="Msaddak A."/>
            <person name="Rejili M."/>
            <person name="Duran D."/>
            <person name="Mars M."/>
            <person name="Palacios J.M."/>
            <person name="Ruiz-Argueso T."/>
            <person name="Rey L."/>
            <person name="Imperial J."/>
        </authorList>
    </citation>
    <scope>NUCLEOTIDE SEQUENCE [LARGE SCALE GENOMIC DNA]</scope>
    <source>
        <strain evidence="2 3">Lmie10</strain>
    </source>
</reference>
<dbReference type="EMBL" id="VOSK01000328">
    <property type="protein sequence ID" value="MPR30213.1"/>
    <property type="molecule type" value="Genomic_DNA"/>
</dbReference>
<feature type="chain" id="PRO_5030135748" evidence="1">
    <location>
        <begin position="22"/>
        <end position="96"/>
    </location>
</feature>
<accession>A0A5N7MTC3</accession>
<evidence type="ECO:0000256" key="1">
    <source>
        <dbReference type="SAM" id="SignalP"/>
    </source>
</evidence>
<name>A0A5N7MTC3_9HYPH</name>
<evidence type="ECO:0000313" key="3">
    <source>
        <dbReference type="Proteomes" id="UP000403266"/>
    </source>
</evidence>
<keyword evidence="3" id="KW-1185">Reference proteome</keyword>
<organism evidence="2 3">
    <name type="scientific">Microvirga tunisiensis</name>
    <dbReference type="NCBI Taxonomy" id="2108360"/>
    <lineage>
        <taxon>Bacteria</taxon>
        <taxon>Pseudomonadati</taxon>
        <taxon>Pseudomonadota</taxon>
        <taxon>Alphaproteobacteria</taxon>
        <taxon>Hyphomicrobiales</taxon>
        <taxon>Methylobacteriaceae</taxon>
        <taxon>Microvirga</taxon>
    </lineage>
</organism>
<dbReference type="Proteomes" id="UP000403266">
    <property type="component" value="Unassembled WGS sequence"/>
</dbReference>
<protein>
    <submittedName>
        <fullName evidence="2">Excalibur calcium-binding domain-containing protein</fullName>
    </submittedName>
</protein>
<keyword evidence="1" id="KW-0732">Signal</keyword>
<feature type="signal peptide" evidence="1">
    <location>
        <begin position="1"/>
        <end position="21"/>
    </location>
</feature>
<gene>
    <name evidence="2" type="ORF">FS320_35525</name>
</gene>
<sequence length="96" mass="10253">MLRSLVFGLVLAGSQLGSALAFDQPGSSPLLDRLGNLRPFQVAQARSCKAASTCREAVQMWCGGYRRADGDSDGIPCENVCSSRSEVERIKSEIGC</sequence>
<dbReference type="OrthoDB" id="9805504at2"/>
<comment type="caution">
    <text evidence="2">The sequence shown here is derived from an EMBL/GenBank/DDBJ whole genome shotgun (WGS) entry which is preliminary data.</text>
</comment>
<proteinExistence type="predicted"/>
<evidence type="ECO:0000313" key="2">
    <source>
        <dbReference type="EMBL" id="MPR30213.1"/>
    </source>
</evidence>
<dbReference type="AlphaFoldDB" id="A0A5N7MTC3"/>